<dbReference type="PROSITE" id="PS01188">
    <property type="entry name" value="ELO"/>
    <property type="match status" value="1"/>
</dbReference>
<dbReference type="GO" id="GO:0034625">
    <property type="term" value="P:fatty acid elongation, monounsaturated fatty acid"/>
    <property type="evidence" value="ECO:0007669"/>
    <property type="project" value="TreeGrafter"/>
</dbReference>
<dbReference type="GO" id="GO:0005789">
    <property type="term" value="C:endoplasmic reticulum membrane"/>
    <property type="evidence" value="ECO:0007669"/>
    <property type="project" value="TreeGrafter"/>
</dbReference>
<dbReference type="GO" id="GO:0030148">
    <property type="term" value="P:sphingolipid biosynthetic process"/>
    <property type="evidence" value="ECO:0007669"/>
    <property type="project" value="TreeGrafter"/>
</dbReference>
<dbReference type="InterPro" id="IPR002076">
    <property type="entry name" value="ELO_fam"/>
</dbReference>
<proteinExistence type="inferred from homology"/>
<keyword evidence="12" id="KW-1185">Reference proteome</keyword>
<evidence type="ECO:0000313" key="11">
    <source>
        <dbReference type="EMBL" id="CAG9804551.1"/>
    </source>
</evidence>
<feature type="transmembrane region" description="Helical" evidence="10">
    <location>
        <begin position="143"/>
        <end position="161"/>
    </location>
</feature>
<feature type="transmembrane region" description="Helical" evidence="10">
    <location>
        <begin position="28"/>
        <end position="46"/>
    </location>
</feature>
<reference evidence="11" key="1">
    <citation type="submission" date="2022-01" db="EMBL/GenBank/DDBJ databases">
        <authorList>
            <person name="King R."/>
        </authorList>
    </citation>
    <scope>NUCLEOTIDE SEQUENCE</scope>
</reference>
<dbReference type="GO" id="GO:0042761">
    <property type="term" value="P:very long-chain fatty acid biosynthetic process"/>
    <property type="evidence" value="ECO:0007669"/>
    <property type="project" value="TreeGrafter"/>
</dbReference>
<dbReference type="OrthoDB" id="434092at2759"/>
<evidence type="ECO:0000256" key="10">
    <source>
        <dbReference type="RuleBase" id="RU361115"/>
    </source>
</evidence>
<sequence>MTRNLLFDPLICVKSFDQDLEKFDPHQLPFMSSIWPTLIISCIYLISLRVSERMMQARKAFQLKSFLAMYNITQVVFCVYFLINAFNAGLKIDYLWKCYLPGYNNLPHAKLLYLTYFIKALEFIETICFILRRNFRQVSFLHVYHHVSTFIFAYLGVTLVGNGMVMATYSLNMFIHAIMYSYYFASLFMRENQFVAVKKCITIMQMVQFCLILFNTLRSWQTDCGIENKFYYIFVLNVVIIFYQFYQFYKIAYSAKKLKNQKKRKSLKT</sequence>
<keyword evidence="6 10" id="KW-1133">Transmembrane helix</keyword>
<dbReference type="GO" id="GO:0034626">
    <property type="term" value="P:fatty acid elongation, polyunsaturated fatty acid"/>
    <property type="evidence" value="ECO:0007669"/>
    <property type="project" value="TreeGrafter"/>
</dbReference>
<dbReference type="Pfam" id="PF01151">
    <property type="entry name" value="ELO"/>
    <property type="match status" value="1"/>
</dbReference>
<keyword evidence="8 10" id="KW-0472">Membrane</keyword>
<keyword evidence="2 10" id="KW-0444">Lipid biosynthesis</keyword>
<dbReference type="Proteomes" id="UP001153620">
    <property type="component" value="Chromosome 2"/>
</dbReference>
<evidence type="ECO:0000256" key="4">
    <source>
        <dbReference type="ARBA" id="ARBA00022692"/>
    </source>
</evidence>
<dbReference type="EC" id="2.3.1.199" evidence="10"/>
<evidence type="ECO:0000256" key="5">
    <source>
        <dbReference type="ARBA" id="ARBA00022832"/>
    </source>
</evidence>
<name>A0A9N9WSU5_9DIPT</name>
<gene>
    <name evidence="11" type="ORF">CHIRRI_LOCUS7434</name>
</gene>
<keyword evidence="5 10" id="KW-0276">Fatty acid metabolism</keyword>
<organism evidence="11 12">
    <name type="scientific">Chironomus riparius</name>
    <dbReference type="NCBI Taxonomy" id="315576"/>
    <lineage>
        <taxon>Eukaryota</taxon>
        <taxon>Metazoa</taxon>
        <taxon>Ecdysozoa</taxon>
        <taxon>Arthropoda</taxon>
        <taxon>Hexapoda</taxon>
        <taxon>Insecta</taxon>
        <taxon>Pterygota</taxon>
        <taxon>Neoptera</taxon>
        <taxon>Endopterygota</taxon>
        <taxon>Diptera</taxon>
        <taxon>Nematocera</taxon>
        <taxon>Chironomoidea</taxon>
        <taxon>Chironomidae</taxon>
        <taxon>Chironominae</taxon>
        <taxon>Chironomus</taxon>
    </lineage>
</organism>
<dbReference type="EMBL" id="OU895878">
    <property type="protein sequence ID" value="CAG9804551.1"/>
    <property type="molecule type" value="Genomic_DNA"/>
</dbReference>
<feature type="transmembrane region" description="Helical" evidence="10">
    <location>
        <begin position="230"/>
        <end position="249"/>
    </location>
</feature>
<dbReference type="PANTHER" id="PTHR11157:SF164">
    <property type="entry name" value="ELONGATION OF VERY LONG CHAIN FATTY ACIDS PROTEIN"/>
    <property type="match status" value="1"/>
</dbReference>
<dbReference type="AlphaFoldDB" id="A0A9N9WSU5"/>
<dbReference type="GO" id="GO:0019367">
    <property type="term" value="P:fatty acid elongation, saturated fatty acid"/>
    <property type="evidence" value="ECO:0007669"/>
    <property type="project" value="TreeGrafter"/>
</dbReference>
<comment type="catalytic activity">
    <reaction evidence="10">
        <text>a very-long-chain acyl-CoA + malonyl-CoA + H(+) = a very-long-chain 3-oxoacyl-CoA + CO2 + CoA</text>
        <dbReference type="Rhea" id="RHEA:32727"/>
        <dbReference type="ChEBI" id="CHEBI:15378"/>
        <dbReference type="ChEBI" id="CHEBI:16526"/>
        <dbReference type="ChEBI" id="CHEBI:57287"/>
        <dbReference type="ChEBI" id="CHEBI:57384"/>
        <dbReference type="ChEBI" id="CHEBI:90725"/>
        <dbReference type="ChEBI" id="CHEBI:90736"/>
        <dbReference type="EC" id="2.3.1.199"/>
    </reaction>
</comment>
<dbReference type="InterPro" id="IPR030457">
    <property type="entry name" value="ELO_CS"/>
</dbReference>
<keyword evidence="3 10" id="KW-0808">Transferase</keyword>
<evidence type="ECO:0000256" key="3">
    <source>
        <dbReference type="ARBA" id="ARBA00022679"/>
    </source>
</evidence>
<evidence type="ECO:0000313" key="12">
    <source>
        <dbReference type="Proteomes" id="UP001153620"/>
    </source>
</evidence>
<reference evidence="11" key="2">
    <citation type="submission" date="2022-10" db="EMBL/GenBank/DDBJ databases">
        <authorList>
            <consortium name="ENA_rothamsted_submissions"/>
            <consortium name="culmorum"/>
            <person name="King R."/>
        </authorList>
    </citation>
    <scope>NUCLEOTIDE SEQUENCE</scope>
</reference>
<keyword evidence="9 10" id="KW-0275">Fatty acid biosynthesis</keyword>
<comment type="similarity">
    <text evidence="10">Belongs to the ELO family.</text>
</comment>
<feature type="transmembrane region" description="Helical" evidence="10">
    <location>
        <begin position="200"/>
        <end position="218"/>
    </location>
</feature>
<evidence type="ECO:0000256" key="2">
    <source>
        <dbReference type="ARBA" id="ARBA00022516"/>
    </source>
</evidence>
<dbReference type="GO" id="GO:0009922">
    <property type="term" value="F:fatty acid elongase activity"/>
    <property type="evidence" value="ECO:0007669"/>
    <property type="project" value="UniProtKB-EC"/>
</dbReference>
<accession>A0A9N9WSU5</accession>
<keyword evidence="4 10" id="KW-0812">Transmembrane</keyword>
<evidence type="ECO:0000256" key="7">
    <source>
        <dbReference type="ARBA" id="ARBA00023098"/>
    </source>
</evidence>
<keyword evidence="7 10" id="KW-0443">Lipid metabolism</keyword>
<comment type="subcellular location">
    <subcellularLocation>
        <location evidence="1">Membrane</location>
        <topology evidence="1">Multi-pass membrane protein</topology>
    </subcellularLocation>
</comment>
<evidence type="ECO:0000256" key="8">
    <source>
        <dbReference type="ARBA" id="ARBA00023136"/>
    </source>
</evidence>
<protein>
    <recommendedName>
        <fullName evidence="10">Elongation of very long chain fatty acids protein</fullName>
        <ecNumber evidence="10">2.3.1.199</ecNumber>
    </recommendedName>
    <alternativeName>
        <fullName evidence="10">Very-long-chain 3-oxoacyl-CoA synthase</fullName>
    </alternativeName>
</protein>
<evidence type="ECO:0000256" key="1">
    <source>
        <dbReference type="ARBA" id="ARBA00004141"/>
    </source>
</evidence>
<evidence type="ECO:0000256" key="9">
    <source>
        <dbReference type="ARBA" id="ARBA00023160"/>
    </source>
</evidence>
<feature type="transmembrane region" description="Helical" evidence="10">
    <location>
        <begin position="111"/>
        <end position="131"/>
    </location>
</feature>
<feature type="transmembrane region" description="Helical" evidence="10">
    <location>
        <begin position="67"/>
        <end position="86"/>
    </location>
</feature>
<evidence type="ECO:0000256" key="6">
    <source>
        <dbReference type="ARBA" id="ARBA00022989"/>
    </source>
</evidence>
<feature type="transmembrane region" description="Helical" evidence="10">
    <location>
        <begin position="167"/>
        <end position="188"/>
    </location>
</feature>
<dbReference type="PANTHER" id="PTHR11157">
    <property type="entry name" value="FATTY ACID ACYL TRANSFERASE-RELATED"/>
    <property type="match status" value="1"/>
</dbReference>